<reference evidence="1 2" key="1">
    <citation type="submission" date="2015-04" db="EMBL/GenBank/DDBJ databases">
        <authorList>
            <person name="Syromyatnikov M.Y."/>
            <person name="Popov V.N."/>
        </authorList>
    </citation>
    <scope>NUCLEOTIDE SEQUENCE [LARGE SCALE GENOMIC DNA]</scope>
</reference>
<protein>
    <submittedName>
        <fullName evidence="1">CLUMA_CG017087, isoform A</fullName>
    </submittedName>
</protein>
<evidence type="ECO:0000313" key="2">
    <source>
        <dbReference type="Proteomes" id="UP000183832"/>
    </source>
</evidence>
<sequence>MPLRVELGNCGCSENKNHLNDDENLYFGHQYNAFRFLDFPAMVVKHHKKISSQSTGNESNFLLLLSTQSTYTYTIVSSEASREFSAP</sequence>
<accession>A0A1J1IXT3</accession>
<dbReference type="EMBL" id="CVRI01000060">
    <property type="protein sequence ID" value="CRL03966.1"/>
    <property type="molecule type" value="Genomic_DNA"/>
</dbReference>
<dbReference type="AlphaFoldDB" id="A0A1J1IXT3"/>
<keyword evidence="2" id="KW-1185">Reference proteome</keyword>
<dbReference type="Proteomes" id="UP000183832">
    <property type="component" value="Unassembled WGS sequence"/>
</dbReference>
<name>A0A1J1IXT3_9DIPT</name>
<gene>
    <name evidence="1" type="ORF">CLUMA_CG017087</name>
</gene>
<proteinExistence type="predicted"/>
<evidence type="ECO:0000313" key="1">
    <source>
        <dbReference type="EMBL" id="CRL03966.1"/>
    </source>
</evidence>
<organism evidence="1 2">
    <name type="scientific">Clunio marinus</name>
    <dbReference type="NCBI Taxonomy" id="568069"/>
    <lineage>
        <taxon>Eukaryota</taxon>
        <taxon>Metazoa</taxon>
        <taxon>Ecdysozoa</taxon>
        <taxon>Arthropoda</taxon>
        <taxon>Hexapoda</taxon>
        <taxon>Insecta</taxon>
        <taxon>Pterygota</taxon>
        <taxon>Neoptera</taxon>
        <taxon>Endopterygota</taxon>
        <taxon>Diptera</taxon>
        <taxon>Nematocera</taxon>
        <taxon>Chironomoidea</taxon>
        <taxon>Chironomidae</taxon>
        <taxon>Clunio</taxon>
    </lineage>
</organism>